<keyword evidence="1" id="KW-0812">Transmembrane</keyword>
<dbReference type="GO" id="GO:0071111">
    <property type="term" value="F:cyclic-guanylate-specific phosphodiesterase activity"/>
    <property type="evidence" value="ECO:0007669"/>
    <property type="project" value="InterPro"/>
</dbReference>
<dbReference type="PROSITE" id="PS50883">
    <property type="entry name" value="EAL"/>
    <property type="match status" value="1"/>
</dbReference>
<feature type="domain" description="GGDEF" evidence="3">
    <location>
        <begin position="218"/>
        <end position="352"/>
    </location>
</feature>
<dbReference type="PROSITE" id="PS50887">
    <property type="entry name" value="GGDEF"/>
    <property type="match status" value="1"/>
</dbReference>
<dbReference type="Pfam" id="PF00563">
    <property type="entry name" value="EAL"/>
    <property type="match status" value="1"/>
</dbReference>
<dbReference type="SMART" id="SM00052">
    <property type="entry name" value="EAL"/>
    <property type="match status" value="1"/>
</dbReference>
<dbReference type="Proteomes" id="UP000198508">
    <property type="component" value="Unassembled WGS sequence"/>
</dbReference>
<keyword evidence="5" id="KW-1185">Reference proteome</keyword>
<name>A0A1I0HCS1_9FIRM</name>
<organism evidence="4 5">
    <name type="scientific">Enterocloster lavalensis</name>
    <dbReference type="NCBI Taxonomy" id="460384"/>
    <lineage>
        <taxon>Bacteria</taxon>
        <taxon>Bacillati</taxon>
        <taxon>Bacillota</taxon>
        <taxon>Clostridia</taxon>
        <taxon>Lachnospirales</taxon>
        <taxon>Lachnospiraceae</taxon>
        <taxon>Enterocloster</taxon>
    </lineage>
</organism>
<evidence type="ECO:0000313" key="4">
    <source>
        <dbReference type="EMBL" id="SET81618.1"/>
    </source>
</evidence>
<dbReference type="SUPFAM" id="SSF55073">
    <property type="entry name" value="Nucleotide cyclase"/>
    <property type="match status" value="1"/>
</dbReference>
<keyword evidence="1" id="KW-0472">Membrane</keyword>
<dbReference type="CDD" id="cd01948">
    <property type="entry name" value="EAL"/>
    <property type="match status" value="1"/>
</dbReference>
<dbReference type="RefSeq" id="WP_092365266.1">
    <property type="nucleotide sequence ID" value="NZ_FOIM01000015.1"/>
</dbReference>
<dbReference type="Pfam" id="PF00990">
    <property type="entry name" value="GGDEF"/>
    <property type="match status" value="1"/>
</dbReference>
<dbReference type="PANTHER" id="PTHR33121">
    <property type="entry name" value="CYCLIC DI-GMP PHOSPHODIESTERASE PDEF"/>
    <property type="match status" value="1"/>
</dbReference>
<gene>
    <name evidence="4" type="ORF">SAMN05216313_11590</name>
</gene>
<sequence>MKRFFKSGLITLFLLLFLFSGLTIHTLLQSQTNGRLINYVGIVRGATQRLVKLELAGEPNDTLIGYLDSILAELQGGTARYGLPVPDDPAYLSDLSKLEATWREIKTEIANYRQGTGDSDRLLALSEAYFDQANNTVFSADAYAARQMHFLLAICLVMVGIMSLTWIFIFWANSKNLLKLELQNEKLSDLTRRDTLTGVYRIDYFKEEAQRLLDTVPDKFAIVYTDFSDFKYVNDVFGYHYGDELLSRYGAIILRDLREHEICGRVSADNFVLLLRYEDRKELAARQMAADREILKFMNSAHHGQLLPTCCGICCVEDVVEPLNIDGFLDRANFARKTVKTGENTNYAYYDESIRRHLWAEKDIESRMSAALENREFTVYYQPKVDLRTGRIGCAEALVRWRSQGGTVIPPDRFIPVFERKFMIDRLDQYVFEDVCRWLKSRLDAGKRVLPVSVNVSRLQFNDLNFVENYVAIRDRYHIPAELIEVEFTESIAFDNSSLLLRTVHQLKEAGFTCSIDDFGKGYSSLSLLKDLPVDILKIDSFFFADGSDHNRDMALVESIVELVKKFNMRTVAEGIESMDQVEYLKQIGCDYVQGYVFYRPMPEDEYDGVLDEEK</sequence>
<dbReference type="Gene3D" id="3.30.70.270">
    <property type="match status" value="1"/>
</dbReference>
<dbReference type="PANTHER" id="PTHR33121:SF71">
    <property type="entry name" value="OXYGEN SENSOR PROTEIN DOSP"/>
    <property type="match status" value="1"/>
</dbReference>
<dbReference type="InterPro" id="IPR035919">
    <property type="entry name" value="EAL_sf"/>
</dbReference>
<evidence type="ECO:0000256" key="1">
    <source>
        <dbReference type="SAM" id="Phobius"/>
    </source>
</evidence>
<feature type="domain" description="EAL" evidence="2">
    <location>
        <begin position="361"/>
        <end position="615"/>
    </location>
</feature>
<dbReference type="InterPro" id="IPR043128">
    <property type="entry name" value="Rev_trsase/Diguanyl_cyclase"/>
</dbReference>
<dbReference type="InterPro" id="IPR029787">
    <property type="entry name" value="Nucleotide_cyclase"/>
</dbReference>
<evidence type="ECO:0000259" key="3">
    <source>
        <dbReference type="PROSITE" id="PS50887"/>
    </source>
</evidence>
<dbReference type="InterPro" id="IPR001633">
    <property type="entry name" value="EAL_dom"/>
</dbReference>
<dbReference type="EMBL" id="FOIM01000015">
    <property type="protein sequence ID" value="SET81618.1"/>
    <property type="molecule type" value="Genomic_DNA"/>
</dbReference>
<dbReference type="SMART" id="SM00267">
    <property type="entry name" value="GGDEF"/>
    <property type="match status" value="1"/>
</dbReference>
<keyword evidence="1" id="KW-1133">Transmembrane helix</keyword>
<dbReference type="Gene3D" id="3.20.20.450">
    <property type="entry name" value="EAL domain"/>
    <property type="match status" value="1"/>
</dbReference>
<dbReference type="STRING" id="460384.SAMN05216313_11590"/>
<dbReference type="AlphaFoldDB" id="A0A1I0HCS1"/>
<proteinExistence type="predicted"/>
<reference evidence="5" key="1">
    <citation type="submission" date="2016-10" db="EMBL/GenBank/DDBJ databases">
        <authorList>
            <person name="Varghese N."/>
            <person name="Submissions S."/>
        </authorList>
    </citation>
    <scope>NUCLEOTIDE SEQUENCE [LARGE SCALE GENOMIC DNA]</scope>
    <source>
        <strain evidence="5">NLAE-zl-G277</strain>
    </source>
</reference>
<feature type="transmembrane region" description="Helical" evidence="1">
    <location>
        <begin position="150"/>
        <end position="172"/>
    </location>
</feature>
<dbReference type="SUPFAM" id="SSF141868">
    <property type="entry name" value="EAL domain-like"/>
    <property type="match status" value="1"/>
</dbReference>
<evidence type="ECO:0000259" key="2">
    <source>
        <dbReference type="PROSITE" id="PS50883"/>
    </source>
</evidence>
<protein>
    <submittedName>
        <fullName evidence="4">Diguanylate cyclase (GGDEF) domain-containing protein</fullName>
    </submittedName>
</protein>
<dbReference type="InterPro" id="IPR000160">
    <property type="entry name" value="GGDEF_dom"/>
</dbReference>
<accession>A0A1I0HCS1</accession>
<dbReference type="InterPro" id="IPR050706">
    <property type="entry name" value="Cyclic-di-GMP_PDE-like"/>
</dbReference>
<dbReference type="NCBIfam" id="TIGR00254">
    <property type="entry name" value="GGDEF"/>
    <property type="match status" value="1"/>
</dbReference>
<evidence type="ECO:0000313" key="5">
    <source>
        <dbReference type="Proteomes" id="UP000198508"/>
    </source>
</evidence>